<keyword evidence="2" id="KW-1185">Reference proteome</keyword>
<dbReference type="AlphaFoldDB" id="A0A239JRN8"/>
<reference evidence="2" key="1">
    <citation type="submission" date="2017-06" db="EMBL/GenBank/DDBJ databases">
        <authorList>
            <person name="Varghese N."/>
            <person name="Submissions S."/>
        </authorList>
    </citation>
    <scope>NUCLEOTIDE SEQUENCE [LARGE SCALE GENOMIC DNA]</scope>
    <source>
        <strain evidence="2">CIP 108523</strain>
    </source>
</reference>
<dbReference type="Proteomes" id="UP000242915">
    <property type="component" value="Unassembled WGS sequence"/>
</dbReference>
<name>A0A239JRN8_9PSED</name>
<evidence type="ECO:0000313" key="1">
    <source>
        <dbReference type="EMBL" id="SNT08098.1"/>
    </source>
</evidence>
<dbReference type="EMBL" id="FZOG01000009">
    <property type="protein sequence ID" value="SNT08098.1"/>
    <property type="molecule type" value="Genomic_DNA"/>
</dbReference>
<proteinExistence type="predicted"/>
<accession>A0A239JRN8</accession>
<gene>
    <name evidence="1" type="ORF">SAMN05216255_4459</name>
</gene>
<protein>
    <submittedName>
        <fullName evidence="1">Uncharacterized protein</fullName>
    </submittedName>
</protein>
<evidence type="ECO:0000313" key="2">
    <source>
        <dbReference type="Proteomes" id="UP000242915"/>
    </source>
</evidence>
<sequence>MATKKTAPGRNGFNYKPKFGLIITCKDELTQQEHFQRLKALGYKLRVVCV</sequence>
<organism evidence="1 2">
    <name type="scientific">Pseudomonas segetis</name>
    <dbReference type="NCBI Taxonomy" id="298908"/>
    <lineage>
        <taxon>Bacteria</taxon>
        <taxon>Pseudomonadati</taxon>
        <taxon>Pseudomonadota</taxon>
        <taxon>Gammaproteobacteria</taxon>
        <taxon>Pseudomonadales</taxon>
        <taxon>Pseudomonadaceae</taxon>
        <taxon>Pseudomonas</taxon>
    </lineage>
</organism>